<dbReference type="SUPFAM" id="SSF55874">
    <property type="entry name" value="ATPase domain of HSP90 chaperone/DNA topoisomerase II/histidine kinase"/>
    <property type="match status" value="1"/>
</dbReference>
<dbReference type="Proteomes" id="UP000446866">
    <property type="component" value="Unassembled WGS sequence"/>
</dbReference>
<dbReference type="SUPFAM" id="SSF52172">
    <property type="entry name" value="CheY-like"/>
    <property type="match status" value="2"/>
</dbReference>
<dbReference type="InterPro" id="IPR036890">
    <property type="entry name" value="HATPase_C_sf"/>
</dbReference>
<evidence type="ECO:0000256" key="8">
    <source>
        <dbReference type="ARBA" id="ARBA00024867"/>
    </source>
</evidence>
<feature type="domain" description="Histidine kinase" evidence="12">
    <location>
        <begin position="318"/>
        <end position="543"/>
    </location>
</feature>
<dbReference type="SMART" id="SM00448">
    <property type="entry name" value="REC"/>
    <property type="match status" value="2"/>
</dbReference>
<dbReference type="PANTHER" id="PTHR45339">
    <property type="entry name" value="HYBRID SIGNAL TRANSDUCTION HISTIDINE KINASE J"/>
    <property type="match status" value="1"/>
</dbReference>
<dbReference type="PRINTS" id="PR00344">
    <property type="entry name" value="BCTRLSENSOR"/>
</dbReference>
<dbReference type="AlphaFoldDB" id="A0A845QJN0"/>
<comment type="caution">
    <text evidence="14">The sequence shown here is derived from an EMBL/GenBank/DDBJ whole genome shotgun (WGS) entry which is preliminary data.</text>
</comment>
<name>A0A845QJN0_9FIRM</name>
<dbReference type="Pfam" id="PF00072">
    <property type="entry name" value="Response_reg"/>
    <property type="match status" value="2"/>
</dbReference>
<dbReference type="EC" id="2.7.13.3" evidence="3"/>
<evidence type="ECO:0000256" key="6">
    <source>
        <dbReference type="ARBA" id="ARBA00022777"/>
    </source>
</evidence>
<comment type="catalytic activity">
    <reaction evidence="1">
        <text>ATP + protein L-histidine = ADP + protein N-phospho-L-histidine.</text>
        <dbReference type="EC" id="2.7.13.3"/>
    </reaction>
</comment>
<feature type="domain" description="Response regulatory" evidence="13">
    <location>
        <begin position="696"/>
        <end position="816"/>
    </location>
</feature>
<comment type="function">
    <text evidence="8">May play the central regulatory role in sporulation. It may be an element of the effector pathway responsible for the activation of sporulation genes in response to nutritional stress. Spo0A may act in concert with spo0H (a sigma factor) to control the expression of some genes that are critical to the sporulation process.</text>
</comment>
<dbReference type="FunFam" id="3.30.565.10:FF:000010">
    <property type="entry name" value="Sensor histidine kinase RcsC"/>
    <property type="match status" value="1"/>
</dbReference>
<reference evidence="14 15" key="1">
    <citation type="submission" date="2018-08" db="EMBL/GenBank/DDBJ databases">
        <title>Murine metabolic-syndrome-specific gut microbial biobank.</title>
        <authorList>
            <person name="Liu C."/>
        </authorList>
    </citation>
    <scope>NUCLEOTIDE SEQUENCE [LARGE SCALE GENOMIC DNA]</scope>
    <source>
        <strain evidence="14 15">28</strain>
    </source>
</reference>
<dbReference type="CDD" id="cd00082">
    <property type="entry name" value="HisKA"/>
    <property type="match status" value="1"/>
</dbReference>
<keyword evidence="5 10" id="KW-0597">Phosphoprotein</keyword>
<evidence type="ECO:0000256" key="5">
    <source>
        <dbReference type="ARBA" id="ARBA00022553"/>
    </source>
</evidence>
<evidence type="ECO:0000313" key="15">
    <source>
        <dbReference type="Proteomes" id="UP000446866"/>
    </source>
</evidence>
<evidence type="ECO:0000256" key="4">
    <source>
        <dbReference type="ARBA" id="ARBA00018672"/>
    </source>
</evidence>
<dbReference type="InterPro" id="IPR003661">
    <property type="entry name" value="HisK_dim/P_dom"/>
</dbReference>
<dbReference type="Gene3D" id="3.30.565.10">
    <property type="entry name" value="Histidine kinase-like ATPase, C-terminal domain"/>
    <property type="match status" value="1"/>
</dbReference>
<evidence type="ECO:0000256" key="10">
    <source>
        <dbReference type="PROSITE-ProRule" id="PRU00169"/>
    </source>
</evidence>
<feature type="domain" description="Response regulatory" evidence="13">
    <location>
        <begin position="557"/>
        <end position="677"/>
    </location>
</feature>
<dbReference type="InterPro" id="IPR004358">
    <property type="entry name" value="Sig_transdc_His_kin-like_C"/>
</dbReference>
<keyword evidence="11" id="KW-0472">Membrane</keyword>
<keyword evidence="15" id="KW-1185">Reference proteome</keyword>
<protein>
    <recommendedName>
        <fullName evidence="9">Circadian input-output histidine kinase CikA</fullName>
        <ecNumber evidence="3">2.7.13.3</ecNumber>
    </recommendedName>
    <alternativeName>
        <fullName evidence="4">Stage 0 sporulation protein A homolog</fullName>
    </alternativeName>
</protein>
<dbReference type="Gene3D" id="3.40.50.2300">
    <property type="match status" value="2"/>
</dbReference>
<comment type="similarity">
    <text evidence="2">In the N-terminal section; belongs to the phytochrome family.</text>
</comment>
<dbReference type="Pfam" id="PF02518">
    <property type="entry name" value="HATPase_c"/>
    <property type="match status" value="1"/>
</dbReference>
<accession>A0A845QJN0</accession>
<dbReference type="EMBL" id="QXWK01000008">
    <property type="protein sequence ID" value="NBH60897.1"/>
    <property type="molecule type" value="Genomic_DNA"/>
</dbReference>
<gene>
    <name evidence="14" type="ORF">D0435_04415</name>
</gene>
<evidence type="ECO:0000256" key="1">
    <source>
        <dbReference type="ARBA" id="ARBA00000085"/>
    </source>
</evidence>
<evidence type="ECO:0000256" key="11">
    <source>
        <dbReference type="SAM" id="Phobius"/>
    </source>
</evidence>
<keyword evidence="7" id="KW-0902">Two-component regulatory system</keyword>
<evidence type="ECO:0000313" key="14">
    <source>
        <dbReference type="EMBL" id="NBH60897.1"/>
    </source>
</evidence>
<evidence type="ECO:0000259" key="12">
    <source>
        <dbReference type="PROSITE" id="PS50109"/>
    </source>
</evidence>
<dbReference type="PROSITE" id="PS50109">
    <property type="entry name" value="HIS_KIN"/>
    <property type="match status" value="1"/>
</dbReference>
<dbReference type="Pfam" id="PF00512">
    <property type="entry name" value="HisKA"/>
    <property type="match status" value="1"/>
</dbReference>
<evidence type="ECO:0000256" key="7">
    <source>
        <dbReference type="ARBA" id="ARBA00023012"/>
    </source>
</evidence>
<dbReference type="InterPro" id="IPR003594">
    <property type="entry name" value="HATPase_dom"/>
</dbReference>
<organism evidence="14 15">
    <name type="scientific">Anaerotruncus colihominis</name>
    <dbReference type="NCBI Taxonomy" id="169435"/>
    <lineage>
        <taxon>Bacteria</taxon>
        <taxon>Bacillati</taxon>
        <taxon>Bacillota</taxon>
        <taxon>Clostridia</taxon>
        <taxon>Eubacteriales</taxon>
        <taxon>Oscillospiraceae</taxon>
        <taxon>Anaerotruncus</taxon>
    </lineage>
</organism>
<proteinExistence type="inferred from homology"/>
<dbReference type="Gene3D" id="1.10.287.130">
    <property type="match status" value="1"/>
</dbReference>
<feature type="modified residue" description="4-aspartylphosphate" evidence="10">
    <location>
        <position position="748"/>
    </location>
</feature>
<keyword evidence="6 14" id="KW-0418">Kinase</keyword>
<dbReference type="GO" id="GO:0000155">
    <property type="term" value="F:phosphorelay sensor kinase activity"/>
    <property type="evidence" value="ECO:0007669"/>
    <property type="project" value="InterPro"/>
</dbReference>
<dbReference type="CDD" id="cd17546">
    <property type="entry name" value="REC_hyHK_CKI1_RcsC-like"/>
    <property type="match status" value="2"/>
</dbReference>
<dbReference type="InterPro" id="IPR001789">
    <property type="entry name" value="Sig_transdc_resp-reg_receiver"/>
</dbReference>
<dbReference type="SMART" id="SM00388">
    <property type="entry name" value="HisKA"/>
    <property type="match status" value="1"/>
</dbReference>
<dbReference type="PANTHER" id="PTHR45339:SF1">
    <property type="entry name" value="HYBRID SIGNAL TRANSDUCTION HISTIDINE KINASE J"/>
    <property type="match status" value="1"/>
</dbReference>
<keyword evidence="11" id="KW-1133">Transmembrane helix</keyword>
<dbReference type="InterPro" id="IPR005467">
    <property type="entry name" value="His_kinase_dom"/>
</dbReference>
<evidence type="ECO:0000256" key="2">
    <source>
        <dbReference type="ARBA" id="ARBA00006402"/>
    </source>
</evidence>
<evidence type="ECO:0000259" key="13">
    <source>
        <dbReference type="PROSITE" id="PS50110"/>
    </source>
</evidence>
<dbReference type="SMART" id="SM00387">
    <property type="entry name" value="HATPase_c"/>
    <property type="match status" value="1"/>
</dbReference>
<keyword evidence="11" id="KW-0812">Transmembrane</keyword>
<sequence>MFMKDKSESSISKIGEIYMAEMNRQIQQKFDTVVELRISQIEGLIQRTPPEKYDFGEALIAELQTGVRVRDFQYLALYTQEGDFYRIFGEEIQPFDEAEFLQLLRGDGKQISRAYTADEQSMLMLSVPVKYDMGGGKKSDVIVAGISMEYISQNLFLNEQDTTAYSHIINSDGDFVIRGGDAFRDNFFDRMMATLETYNGKTKESYAAELEEAIAKNIKYSTVISINGERRHLYMTELSDSEWYLISIMPFGDLDKIVYELDEVRAVAMLTAGGTILIMLLLIFLLYYRMMKTQMRELEEAKREAVHANAAKSEFLSSMSHDIRTPMNAIVGMTEIAIKNEGDSSRVDDCLQKIKLSSKHLLGLINDVLDMSKIESGKMNLSMDQLSLREAMKDIVQIMQPQFKSKNQHFDIFIQKIVSENVMCDSVRLNQVLLNLLSNAHKFTPEDGTINVYLVQENSPLGEEYVRNQFRIKDTGIGMSPEFMDKIFDSFTREKSMAVEKTVGSGLGMAITKHILDAMGGTIEIESELGKGSEFRITVDLKKATIEEEEMTLSVDRVLVVDDNENLCFSAVAALEELGVKAEYALSGEAALEMIEAKHKEGKDYQVVLLDWKMPGMDGVHTMREISRRVEHKIPVFLISAYDWSDIERQALEAGITGFIAKPLFKSTLYYGLKRYLQGEAADEEKEASYDFSGKRILLTEDNELNYEIANDILTEVGFEVEWAENGQICVDKMSQSPLYYYDAILMDIRMPVMNGYEATTAVRALEREDNNLPIIAMSADAFAEDIQHSLDCGMNAHTAKPIDIDEVMKLLVKYIQ</sequence>
<evidence type="ECO:0000256" key="3">
    <source>
        <dbReference type="ARBA" id="ARBA00012438"/>
    </source>
</evidence>
<feature type="transmembrane region" description="Helical" evidence="11">
    <location>
        <begin position="266"/>
        <end position="288"/>
    </location>
</feature>
<keyword evidence="6 14" id="KW-0808">Transferase</keyword>
<dbReference type="PROSITE" id="PS50110">
    <property type="entry name" value="RESPONSE_REGULATORY"/>
    <property type="match status" value="2"/>
</dbReference>
<evidence type="ECO:0000256" key="9">
    <source>
        <dbReference type="ARBA" id="ARBA00074306"/>
    </source>
</evidence>
<dbReference type="SUPFAM" id="SSF47384">
    <property type="entry name" value="Homodimeric domain of signal transducing histidine kinase"/>
    <property type="match status" value="1"/>
</dbReference>
<dbReference type="InterPro" id="IPR011006">
    <property type="entry name" value="CheY-like_superfamily"/>
</dbReference>
<feature type="modified residue" description="4-aspartylphosphate" evidence="10">
    <location>
        <position position="611"/>
    </location>
</feature>
<dbReference type="InterPro" id="IPR036097">
    <property type="entry name" value="HisK_dim/P_sf"/>
</dbReference>